<keyword evidence="4" id="KW-1185">Reference proteome</keyword>
<feature type="compositionally biased region" description="Polar residues" evidence="1">
    <location>
        <begin position="361"/>
        <end position="373"/>
    </location>
</feature>
<dbReference type="Proteomes" id="UP000789595">
    <property type="component" value="Unassembled WGS sequence"/>
</dbReference>
<dbReference type="AlphaFoldDB" id="A0A8J2X5C0"/>
<evidence type="ECO:0000313" key="3">
    <source>
        <dbReference type="EMBL" id="CAH0380405.1"/>
    </source>
</evidence>
<feature type="region of interest" description="Disordered" evidence="1">
    <location>
        <begin position="347"/>
        <end position="373"/>
    </location>
</feature>
<reference evidence="3" key="1">
    <citation type="submission" date="2021-11" db="EMBL/GenBank/DDBJ databases">
        <authorList>
            <consortium name="Genoscope - CEA"/>
            <person name="William W."/>
        </authorList>
    </citation>
    <scope>NUCLEOTIDE SEQUENCE</scope>
</reference>
<dbReference type="InterPro" id="IPR036155">
    <property type="entry name" value="Crypto/Photolyase_N_sf"/>
</dbReference>
<organism evidence="3 4">
    <name type="scientific">Pelagomonas calceolata</name>
    <dbReference type="NCBI Taxonomy" id="35677"/>
    <lineage>
        <taxon>Eukaryota</taxon>
        <taxon>Sar</taxon>
        <taxon>Stramenopiles</taxon>
        <taxon>Ochrophyta</taxon>
        <taxon>Pelagophyceae</taxon>
        <taxon>Pelagomonadales</taxon>
        <taxon>Pelagomonadaceae</taxon>
        <taxon>Pelagomonas</taxon>
    </lineage>
</organism>
<dbReference type="Gene3D" id="3.40.50.620">
    <property type="entry name" value="HUPs"/>
    <property type="match status" value="1"/>
</dbReference>
<dbReference type="InterPro" id="IPR036134">
    <property type="entry name" value="Crypto/Photolyase_FAD-like_sf"/>
</dbReference>
<proteinExistence type="predicted"/>
<sequence length="373" mass="40516">MAAQFLPASLQERLRPQHGATLPAPRDAGAHVLYCMRTAYRSAANPSLETALRAANELRVPLLCLAVLEDSFPAGLSRIGMRPTDRATAFRLEALRELQPEIAARGSVLLVHVERDGSRQAAAQSLAARARLVIVDEHRRRAAHVVRGQGMSAYVNCGMIDPLRMARDGARVSEKFVSEFCGFRESAHLWCLRNPGAYLDASRAVPAWARNQLRATDPAPDVEALARGASGDAYWDDCQKCLVLSGELHNNVRMAWGKAIPAWHGAVLNGQEATPATRLQAALDLLVRLNDTYALDGGAPPSYGGLLWCLGWRDRPGAGGCPKLRPTSVIGRRGVKPGDLERLARVRVDGSEPAKKRQRTMESFLSSPKSVVG</sequence>
<evidence type="ECO:0000313" key="4">
    <source>
        <dbReference type="Proteomes" id="UP000789595"/>
    </source>
</evidence>
<dbReference type="PANTHER" id="PTHR10211">
    <property type="entry name" value="DEOXYRIBODIPYRIMIDINE PHOTOLYASE"/>
    <property type="match status" value="1"/>
</dbReference>
<dbReference type="GO" id="GO:0003904">
    <property type="term" value="F:deoxyribodipyrimidine photo-lyase activity"/>
    <property type="evidence" value="ECO:0007669"/>
    <property type="project" value="TreeGrafter"/>
</dbReference>
<dbReference type="OrthoDB" id="5368863at2759"/>
<dbReference type="GO" id="GO:0000719">
    <property type="term" value="P:photoreactive repair"/>
    <property type="evidence" value="ECO:0007669"/>
    <property type="project" value="TreeGrafter"/>
</dbReference>
<dbReference type="Gene3D" id="1.10.579.10">
    <property type="entry name" value="DNA Cyclobutane Dipyrimidine Photolyase, subunit A, domain 3"/>
    <property type="match status" value="1"/>
</dbReference>
<dbReference type="InterPro" id="IPR052219">
    <property type="entry name" value="Photolyase_Class-2"/>
</dbReference>
<dbReference type="EMBL" id="CAKKNE010000006">
    <property type="protein sequence ID" value="CAH0380405.1"/>
    <property type="molecule type" value="Genomic_DNA"/>
</dbReference>
<feature type="domain" description="Photolyase/cryptochrome alpha/beta" evidence="2">
    <location>
        <begin position="30"/>
        <end position="163"/>
    </location>
</feature>
<dbReference type="SUPFAM" id="SSF48173">
    <property type="entry name" value="Cryptochrome/photolyase FAD-binding domain"/>
    <property type="match status" value="1"/>
</dbReference>
<dbReference type="SUPFAM" id="SSF52425">
    <property type="entry name" value="Cryptochrome/photolyase, N-terminal domain"/>
    <property type="match status" value="1"/>
</dbReference>
<protein>
    <recommendedName>
        <fullName evidence="2">Photolyase/cryptochrome alpha/beta domain-containing protein</fullName>
    </recommendedName>
</protein>
<dbReference type="PANTHER" id="PTHR10211:SF0">
    <property type="entry name" value="DEOXYRIBODIPYRIMIDINE PHOTO-LYASE"/>
    <property type="match status" value="1"/>
</dbReference>
<evidence type="ECO:0000259" key="2">
    <source>
        <dbReference type="PROSITE" id="PS51645"/>
    </source>
</evidence>
<comment type="caution">
    <text evidence="3">The sequence shown here is derived from an EMBL/GenBank/DDBJ whole genome shotgun (WGS) entry which is preliminary data.</text>
</comment>
<dbReference type="InterPro" id="IPR014729">
    <property type="entry name" value="Rossmann-like_a/b/a_fold"/>
</dbReference>
<evidence type="ECO:0000256" key="1">
    <source>
        <dbReference type="SAM" id="MobiDB-lite"/>
    </source>
</evidence>
<name>A0A8J2X5C0_9STRA</name>
<dbReference type="PROSITE" id="PS51645">
    <property type="entry name" value="PHR_CRY_ALPHA_BETA"/>
    <property type="match status" value="1"/>
</dbReference>
<gene>
    <name evidence="3" type="ORF">PECAL_6P20580</name>
</gene>
<accession>A0A8J2X5C0</accession>
<dbReference type="InterPro" id="IPR006050">
    <property type="entry name" value="DNA_photolyase_N"/>
</dbReference>